<dbReference type="PANTHER" id="PTHR11394:SF27">
    <property type="entry name" value="TASTE RECEPTOR TYPE 2 MEMBER 20"/>
    <property type="match status" value="1"/>
</dbReference>
<keyword evidence="7 12" id="KW-0297">G-protein coupled receptor</keyword>
<feature type="transmembrane region" description="Helical" evidence="13">
    <location>
        <begin position="94"/>
        <end position="119"/>
    </location>
</feature>
<reference evidence="14" key="2">
    <citation type="submission" date="2025-09" db="UniProtKB">
        <authorList>
            <consortium name="Ensembl"/>
        </authorList>
    </citation>
    <scope>IDENTIFICATION</scope>
</reference>
<evidence type="ECO:0000256" key="13">
    <source>
        <dbReference type="SAM" id="Phobius"/>
    </source>
</evidence>
<dbReference type="Pfam" id="PF05296">
    <property type="entry name" value="TAS2R"/>
    <property type="match status" value="1"/>
</dbReference>
<evidence type="ECO:0000256" key="12">
    <source>
        <dbReference type="RuleBase" id="RU004424"/>
    </source>
</evidence>
<dbReference type="SUPFAM" id="SSF81321">
    <property type="entry name" value="Family A G protein-coupled receptor-like"/>
    <property type="match status" value="1"/>
</dbReference>
<dbReference type="InterPro" id="IPR007960">
    <property type="entry name" value="TAS2R"/>
</dbReference>
<dbReference type="AlphaFoldDB" id="A0A8C3WTI4"/>
<sequence length="303" mass="35013">MPYEVHQRYFHTNVIGTQVSFLVVATGEFVVGNFANGFVALVNCFDWAKRKKISSADGILTALVVSRICLLWIILINWYLTVLNPALCSLQVRVIVYIAWAISNHFSIWLATILSIYYLFKIANFSSLIFLHLKWKVKWVLLVILLGSLFFLSVQVAVVSLKENTQRNEYGGNITQKTKLRDILQLSHVTVITLANLIPFTMSLISFLLLIFSLWKHLKKMKRNAMQTVISFLLLFTIYFLTLVGSVWSSKRQQNKQVLLLFQAFGILHPSVHSFILIWGNRKLTKAFLSVLWLLRCWLKERK</sequence>
<dbReference type="GeneTree" id="ENSGT01150000286975"/>
<dbReference type="CDD" id="cd15027">
    <property type="entry name" value="7tm_TAS2R43-like"/>
    <property type="match status" value="1"/>
</dbReference>
<comment type="similarity">
    <text evidence="2 11">Belongs to the G-protein coupled receptor T2R family.</text>
</comment>
<evidence type="ECO:0000256" key="5">
    <source>
        <dbReference type="ARBA" id="ARBA00022692"/>
    </source>
</evidence>
<feature type="transmembrane region" description="Helical" evidence="13">
    <location>
        <begin position="139"/>
        <end position="161"/>
    </location>
</feature>
<comment type="subcellular location">
    <subcellularLocation>
        <location evidence="1 12">Membrane</location>
        <topology evidence="1 12">Multi-pass membrane protein</topology>
    </subcellularLocation>
</comment>
<keyword evidence="4 12" id="KW-0716">Sensory transduction</keyword>
<dbReference type="PANTHER" id="PTHR11394">
    <property type="entry name" value="TASTE RECEPTOR TYPE 2"/>
    <property type="match status" value="1"/>
</dbReference>
<evidence type="ECO:0000313" key="14">
    <source>
        <dbReference type="Ensembl" id="ENSCWAP00000015115.1"/>
    </source>
</evidence>
<feature type="transmembrane region" description="Helical" evidence="13">
    <location>
        <begin position="189"/>
        <end position="215"/>
    </location>
</feature>
<keyword evidence="15" id="KW-1185">Reference proteome</keyword>
<dbReference type="GO" id="GO:0016020">
    <property type="term" value="C:membrane"/>
    <property type="evidence" value="ECO:0007669"/>
    <property type="project" value="UniProtKB-SubCell"/>
</dbReference>
<keyword evidence="3 12" id="KW-0919">Taste</keyword>
<keyword evidence="8 12" id="KW-0472">Membrane</keyword>
<reference evidence="14" key="1">
    <citation type="submission" date="2025-08" db="UniProtKB">
        <authorList>
            <consortium name="Ensembl"/>
        </authorList>
    </citation>
    <scope>IDENTIFICATION</scope>
</reference>
<evidence type="ECO:0000256" key="6">
    <source>
        <dbReference type="ARBA" id="ARBA00022989"/>
    </source>
</evidence>
<evidence type="ECO:0000256" key="4">
    <source>
        <dbReference type="ARBA" id="ARBA00022606"/>
    </source>
</evidence>
<feature type="transmembrane region" description="Helical" evidence="13">
    <location>
        <begin position="227"/>
        <end position="248"/>
    </location>
</feature>
<evidence type="ECO:0000256" key="1">
    <source>
        <dbReference type="ARBA" id="ARBA00004141"/>
    </source>
</evidence>
<evidence type="ECO:0000256" key="9">
    <source>
        <dbReference type="ARBA" id="ARBA00023170"/>
    </source>
</evidence>
<keyword evidence="10 12" id="KW-0807">Transducer</keyword>
<keyword evidence="6 13" id="KW-1133">Transmembrane helix</keyword>
<evidence type="ECO:0000256" key="8">
    <source>
        <dbReference type="ARBA" id="ARBA00023136"/>
    </source>
</evidence>
<dbReference type="Ensembl" id="ENSCWAT00000016409.1">
    <property type="protein sequence ID" value="ENSCWAP00000015115.1"/>
    <property type="gene ID" value="ENSCWAG00000011643.1"/>
</dbReference>
<evidence type="ECO:0000313" key="15">
    <source>
        <dbReference type="Proteomes" id="UP000694540"/>
    </source>
</evidence>
<organism evidence="14 15">
    <name type="scientific">Catagonus wagneri</name>
    <name type="common">Chacoan peccary</name>
    <dbReference type="NCBI Taxonomy" id="51154"/>
    <lineage>
        <taxon>Eukaryota</taxon>
        <taxon>Metazoa</taxon>
        <taxon>Chordata</taxon>
        <taxon>Craniata</taxon>
        <taxon>Vertebrata</taxon>
        <taxon>Euteleostomi</taxon>
        <taxon>Mammalia</taxon>
        <taxon>Eutheria</taxon>
        <taxon>Laurasiatheria</taxon>
        <taxon>Artiodactyla</taxon>
        <taxon>Suina</taxon>
        <taxon>Tayassuidae</taxon>
        <taxon>Catagonus</taxon>
    </lineage>
</organism>
<evidence type="ECO:0000256" key="10">
    <source>
        <dbReference type="ARBA" id="ARBA00023224"/>
    </source>
</evidence>
<keyword evidence="5 12" id="KW-0812">Transmembrane</keyword>
<dbReference type="FunFam" id="1.20.1070.10:FF:000042">
    <property type="entry name" value="Taste receptor type 2 member 7"/>
    <property type="match status" value="1"/>
</dbReference>
<protein>
    <recommendedName>
        <fullName evidence="12">Taste receptor type 2</fullName>
    </recommendedName>
</protein>
<dbReference type="Proteomes" id="UP000694540">
    <property type="component" value="Unplaced"/>
</dbReference>
<evidence type="ECO:0000256" key="11">
    <source>
        <dbReference type="RuleBase" id="RU004423"/>
    </source>
</evidence>
<dbReference type="GO" id="GO:0004930">
    <property type="term" value="F:G protein-coupled receptor activity"/>
    <property type="evidence" value="ECO:0007669"/>
    <property type="project" value="UniProtKB-KW"/>
</dbReference>
<name>A0A8C3WTI4_9CETA</name>
<dbReference type="Gene3D" id="1.20.1070.10">
    <property type="entry name" value="Rhodopsin 7-helix transmembrane proteins"/>
    <property type="match status" value="1"/>
</dbReference>
<evidence type="ECO:0000256" key="7">
    <source>
        <dbReference type="ARBA" id="ARBA00023040"/>
    </source>
</evidence>
<feature type="transmembrane region" description="Helical" evidence="13">
    <location>
        <begin position="260"/>
        <end position="280"/>
    </location>
</feature>
<accession>A0A8C3WTI4</accession>
<evidence type="ECO:0000256" key="3">
    <source>
        <dbReference type="ARBA" id="ARBA00022480"/>
    </source>
</evidence>
<dbReference type="GO" id="GO:0033038">
    <property type="term" value="F:bitter taste receptor activity"/>
    <property type="evidence" value="ECO:0007669"/>
    <property type="project" value="InterPro"/>
</dbReference>
<proteinExistence type="inferred from homology"/>
<feature type="transmembrane region" description="Helical" evidence="13">
    <location>
        <begin position="59"/>
        <end position="82"/>
    </location>
</feature>
<keyword evidence="9 12" id="KW-0675">Receptor</keyword>
<evidence type="ECO:0000256" key="2">
    <source>
        <dbReference type="ARBA" id="ARBA00007376"/>
    </source>
</evidence>